<feature type="domain" description="Serine aminopeptidase S33" evidence="2">
    <location>
        <begin position="79"/>
        <end position="214"/>
    </location>
</feature>
<dbReference type="AlphaFoldDB" id="A0A0G1EUY3"/>
<dbReference type="SUPFAM" id="SSF53474">
    <property type="entry name" value="alpha/beta-Hydrolases"/>
    <property type="match status" value="1"/>
</dbReference>
<dbReference type="EMBL" id="LCFD01000006">
    <property type="protein sequence ID" value="KKS86846.1"/>
    <property type="molecule type" value="Genomic_DNA"/>
</dbReference>
<accession>A0A0G1EUY3</accession>
<dbReference type="InterPro" id="IPR029058">
    <property type="entry name" value="AB_hydrolase_fold"/>
</dbReference>
<dbReference type="Proteomes" id="UP000034050">
    <property type="component" value="Unassembled WGS sequence"/>
</dbReference>
<keyword evidence="1" id="KW-0472">Membrane</keyword>
<comment type="caution">
    <text evidence="3">The sequence shown here is derived from an EMBL/GenBank/DDBJ whole genome shotgun (WGS) entry which is preliminary data.</text>
</comment>
<gene>
    <name evidence="3" type="ORF">UV61_C0006G0047</name>
</gene>
<name>A0A0G1EUY3_9BACT</name>
<dbReference type="STRING" id="1618446.UV61_C0006G0047"/>
<dbReference type="InterPro" id="IPR022742">
    <property type="entry name" value="Hydrolase_4"/>
</dbReference>
<keyword evidence="1" id="KW-1133">Transmembrane helix</keyword>
<organism evidence="3 4">
    <name type="scientific">Candidatus Gottesmanbacteria bacterium GW2011_GWB1_43_11</name>
    <dbReference type="NCBI Taxonomy" id="1618446"/>
    <lineage>
        <taxon>Bacteria</taxon>
        <taxon>Candidatus Gottesmaniibacteriota</taxon>
    </lineage>
</organism>
<evidence type="ECO:0000259" key="2">
    <source>
        <dbReference type="Pfam" id="PF12146"/>
    </source>
</evidence>
<keyword evidence="1" id="KW-0812">Transmembrane</keyword>
<sequence length="330" mass="37191">MHKKTQRQNRHKVFGIFIGLVVVMAILLFRPFNTQSFISHPQLKTNYDAVVSEISQIQKQEIPEINPLCSTQLLTHGKKTAKVIVFLHGYTNCPQQISVLGSKFFDLGYNVYVPRQPHHGLKDRLTTDIQFLTAEEMVKFTDEILDQAHGLGTEVILVGLSGGGTMAAWAAQNRPDLDRAVIVAPMLSIFDEEWQEVPLINIVRLLPNFFRWWDSTLKGDYAGPSYAYPRYATHSLNEILRLGFGVWEKAKTSPLQGKSVLVVTNASDTAVNNKVTSELVGLWNKQTPGKIATYEFSKDLNLTEHDLIDPHQPKQQVNVVYPILIGLIDK</sequence>
<feature type="transmembrane region" description="Helical" evidence="1">
    <location>
        <begin position="12"/>
        <end position="32"/>
    </location>
</feature>
<dbReference type="Pfam" id="PF12146">
    <property type="entry name" value="Hydrolase_4"/>
    <property type="match status" value="1"/>
</dbReference>
<protein>
    <recommendedName>
        <fullName evidence="2">Serine aminopeptidase S33 domain-containing protein</fullName>
    </recommendedName>
</protein>
<evidence type="ECO:0000313" key="3">
    <source>
        <dbReference type="EMBL" id="KKS86846.1"/>
    </source>
</evidence>
<evidence type="ECO:0000313" key="4">
    <source>
        <dbReference type="Proteomes" id="UP000034050"/>
    </source>
</evidence>
<proteinExistence type="predicted"/>
<dbReference type="Gene3D" id="3.40.50.1820">
    <property type="entry name" value="alpha/beta hydrolase"/>
    <property type="match status" value="1"/>
</dbReference>
<reference evidence="3 4" key="1">
    <citation type="journal article" date="2015" name="Nature">
        <title>rRNA introns, odd ribosomes, and small enigmatic genomes across a large radiation of phyla.</title>
        <authorList>
            <person name="Brown C.T."/>
            <person name="Hug L.A."/>
            <person name="Thomas B.C."/>
            <person name="Sharon I."/>
            <person name="Castelle C.J."/>
            <person name="Singh A."/>
            <person name="Wilkins M.J."/>
            <person name="Williams K.H."/>
            <person name="Banfield J.F."/>
        </authorList>
    </citation>
    <scope>NUCLEOTIDE SEQUENCE [LARGE SCALE GENOMIC DNA]</scope>
</reference>
<evidence type="ECO:0000256" key="1">
    <source>
        <dbReference type="SAM" id="Phobius"/>
    </source>
</evidence>